<keyword evidence="2" id="KW-0238">DNA-binding</keyword>
<protein>
    <submittedName>
        <fullName evidence="2">MmcQ/YjbR family DNA-binding protein</fullName>
    </submittedName>
</protein>
<evidence type="ECO:0000313" key="3">
    <source>
        <dbReference type="Proteomes" id="UP000722989"/>
    </source>
</evidence>
<gene>
    <name evidence="2" type="ORF">HC031_08035</name>
</gene>
<organism evidence="2 3">
    <name type="scientific">Planosporangium thailandense</name>
    <dbReference type="NCBI Taxonomy" id="765197"/>
    <lineage>
        <taxon>Bacteria</taxon>
        <taxon>Bacillati</taxon>
        <taxon>Actinomycetota</taxon>
        <taxon>Actinomycetes</taxon>
        <taxon>Micromonosporales</taxon>
        <taxon>Micromonosporaceae</taxon>
        <taxon>Planosporangium</taxon>
    </lineage>
</organism>
<sequence length="128" mass="13779">MVSDLPEAEEVFVAEWGHPTLRVRGKMFASGAPDSPTMSVKASKEEQAELVAARPEAFSVAAYVGRYGWVTINLPGIEVDELRELLVEAWRRTAPKRLVAAYDGTTSDSATSDSAASDSAAYDSTSPR</sequence>
<keyword evidence="3" id="KW-1185">Reference proteome</keyword>
<feature type="region of interest" description="Disordered" evidence="1">
    <location>
        <begin position="101"/>
        <end position="128"/>
    </location>
</feature>
<dbReference type="Pfam" id="PF04237">
    <property type="entry name" value="YjbR"/>
    <property type="match status" value="1"/>
</dbReference>
<dbReference type="InterPro" id="IPR058532">
    <property type="entry name" value="YjbR/MT2646/Rv2570-like"/>
</dbReference>
<evidence type="ECO:0000256" key="1">
    <source>
        <dbReference type="SAM" id="MobiDB-lite"/>
    </source>
</evidence>
<comment type="caution">
    <text evidence="2">The sequence shown here is derived from an EMBL/GenBank/DDBJ whole genome shotgun (WGS) entry which is preliminary data.</text>
</comment>
<evidence type="ECO:0000313" key="2">
    <source>
        <dbReference type="EMBL" id="NJC69667.1"/>
    </source>
</evidence>
<dbReference type="Proteomes" id="UP000722989">
    <property type="component" value="Unassembled WGS sequence"/>
</dbReference>
<proteinExistence type="predicted"/>
<accession>A0ABX0XUV5</accession>
<name>A0ABX0XUV5_9ACTN</name>
<dbReference type="InterPro" id="IPR038056">
    <property type="entry name" value="YjbR-like_sf"/>
</dbReference>
<dbReference type="GO" id="GO:0003677">
    <property type="term" value="F:DNA binding"/>
    <property type="evidence" value="ECO:0007669"/>
    <property type="project" value="UniProtKB-KW"/>
</dbReference>
<dbReference type="EMBL" id="JAATVY010000004">
    <property type="protein sequence ID" value="NJC69667.1"/>
    <property type="molecule type" value="Genomic_DNA"/>
</dbReference>
<dbReference type="SUPFAM" id="SSF142906">
    <property type="entry name" value="YjbR-like"/>
    <property type="match status" value="1"/>
</dbReference>
<reference evidence="2 3" key="1">
    <citation type="submission" date="2020-03" db="EMBL/GenBank/DDBJ databases">
        <title>WGS of the type strain of Planosporangium spp.</title>
        <authorList>
            <person name="Thawai C."/>
        </authorList>
    </citation>
    <scope>NUCLEOTIDE SEQUENCE [LARGE SCALE GENOMIC DNA]</scope>
    <source>
        <strain evidence="2 3">TBRC 5610</strain>
    </source>
</reference>
<dbReference type="Gene3D" id="3.90.1150.30">
    <property type="match status" value="1"/>
</dbReference>